<evidence type="ECO:0000259" key="9">
    <source>
        <dbReference type="SMART" id="SM00235"/>
    </source>
</evidence>
<sequence length="600" mass="64922">MSVSAPGSTPSVALRKGDEGREVQRLYLYLKRFGYFPNEAIRIGNLLFSPVVPFEPEVTSRYDDHMELAVTRFQEQQGLEVTGAVNDETLALMQRPRCGFPDQAVSGLAAYVVQGNRWPNTTVTYSYSNSTPDLSLADQRGALKGAFDRWAAVTPLTFREVASEGDIRIGWYSGDHGDGAAFDGPHGVLAHCFYPPPNGGALAGDCHFDEAENWSINLPPNGIDLPTVALHEIGHGLGLAHSADPSAVMYAYYGGPRRELAADDIAGIRSVYGRRLGWSSLGGIVFQPTVISNADGRLEVFVYGSGNALHHKWQTSVGGSWSNWASLGGWVRDPVATVNADGRLEVFVRGSDNALHHRWQTSAGGSWSNWASLGGWIRDPAAIANADGRLEVFARGSDNALHHKWQTSAGGPWSNWSSLGGAVNGTIAVARNRDGRLEVFVNGDGNVLQHRWQTTAGGLWSGWSSLGGRGTDPAVAVNADGRLEVFVRGSDNALHHRWQTTPGGSWSNWSSLGGWIKDPTTIANADGRLEVFARGIDNKIYHIWQISPGGSWSTWALVGGLTEEAPTIGRNRDGRLEVFVRGSDSALHHIWQTAPNNGWV</sequence>
<keyword evidence="8" id="KW-0865">Zymogen</keyword>
<protein>
    <recommendedName>
        <fullName evidence="9">Peptidase metallopeptidase domain-containing protein</fullName>
    </recommendedName>
</protein>
<evidence type="ECO:0000256" key="6">
    <source>
        <dbReference type="ARBA" id="ARBA00022833"/>
    </source>
</evidence>
<dbReference type="RefSeq" id="WP_204026887.1">
    <property type="nucleotide sequence ID" value="NZ_BOOW01000022.1"/>
</dbReference>
<feature type="domain" description="Peptidase metallopeptidase" evidence="9">
    <location>
        <begin position="114"/>
        <end position="274"/>
    </location>
</feature>
<evidence type="ECO:0000256" key="4">
    <source>
        <dbReference type="ARBA" id="ARBA00022729"/>
    </source>
</evidence>
<evidence type="ECO:0000256" key="8">
    <source>
        <dbReference type="ARBA" id="ARBA00023145"/>
    </source>
</evidence>
<dbReference type="Pfam" id="PF01471">
    <property type="entry name" value="PG_binding_1"/>
    <property type="match status" value="1"/>
</dbReference>
<dbReference type="SUPFAM" id="SSF89372">
    <property type="entry name" value="Fucose-specific lectin"/>
    <property type="match status" value="2"/>
</dbReference>
<dbReference type="InterPro" id="IPR021158">
    <property type="entry name" value="Pept_M10A_Zn_BS"/>
</dbReference>
<dbReference type="PRINTS" id="PR00138">
    <property type="entry name" value="MATRIXIN"/>
</dbReference>
<gene>
    <name evidence="10" type="ORF">Ssi02_36800</name>
</gene>
<evidence type="ECO:0000256" key="5">
    <source>
        <dbReference type="ARBA" id="ARBA00022801"/>
    </source>
</evidence>
<accession>A0A919RJE3</accession>
<keyword evidence="3" id="KW-0479">Metal-binding</keyword>
<dbReference type="AlphaFoldDB" id="A0A919RJE3"/>
<dbReference type="InterPro" id="IPR058502">
    <property type="entry name" value="PLL-like_beta-prop"/>
</dbReference>
<comment type="cofactor">
    <cofactor evidence="1">
        <name>Zn(2+)</name>
        <dbReference type="ChEBI" id="CHEBI:29105"/>
    </cofactor>
</comment>
<dbReference type="InterPro" id="IPR002477">
    <property type="entry name" value="Peptidoglycan-bd-like"/>
</dbReference>
<dbReference type="InterPro" id="IPR024079">
    <property type="entry name" value="MetalloPept_cat_dom_sf"/>
</dbReference>
<evidence type="ECO:0000313" key="10">
    <source>
        <dbReference type="EMBL" id="GII93449.1"/>
    </source>
</evidence>
<keyword evidence="5" id="KW-0378">Hydrolase</keyword>
<evidence type="ECO:0000313" key="11">
    <source>
        <dbReference type="Proteomes" id="UP000606172"/>
    </source>
</evidence>
<proteinExistence type="predicted"/>
<dbReference type="CDD" id="cd04278">
    <property type="entry name" value="ZnMc_MMP"/>
    <property type="match status" value="1"/>
</dbReference>
<dbReference type="InterPro" id="IPR021190">
    <property type="entry name" value="Pept_M10A"/>
</dbReference>
<dbReference type="GO" id="GO:0030574">
    <property type="term" value="P:collagen catabolic process"/>
    <property type="evidence" value="ECO:0007669"/>
    <property type="project" value="TreeGrafter"/>
</dbReference>
<dbReference type="PANTHER" id="PTHR10201:SF323">
    <property type="entry name" value="MATRIX METALLOPROTEINASE-21"/>
    <property type="match status" value="1"/>
</dbReference>
<dbReference type="InterPro" id="IPR006026">
    <property type="entry name" value="Peptidase_Metallo"/>
</dbReference>
<dbReference type="GO" id="GO:0031012">
    <property type="term" value="C:extracellular matrix"/>
    <property type="evidence" value="ECO:0007669"/>
    <property type="project" value="InterPro"/>
</dbReference>
<dbReference type="SUPFAM" id="SSF47090">
    <property type="entry name" value="PGBD-like"/>
    <property type="match status" value="1"/>
</dbReference>
<dbReference type="EMBL" id="BOOW01000022">
    <property type="protein sequence ID" value="GII93449.1"/>
    <property type="molecule type" value="Genomic_DNA"/>
</dbReference>
<evidence type="ECO:0000256" key="1">
    <source>
        <dbReference type="ARBA" id="ARBA00001947"/>
    </source>
</evidence>
<dbReference type="PROSITE" id="PS00546">
    <property type="entry name" value="CYSTEINE_SWITCH"/>
    <property type="match status" value="1"/>
</dbReference>
<organism evidence="10 11">
    <name type="scientific">Sinosporangium siamense</name>
    <dbReference type="NCBI Taxonomy" id="1367973"/>
    <lineage>
        <taxon>Bacteria</taxon>
        <taxon>Bacillati</taxon>
        <taxon>Actinomycetota</taxon>
        <taxon>Actinomycetes</taxon>
        <taxon>Streptosporangiales</taxon>
        <taxon>Streptosporangiaceae</taxon>
        <taxon>Sinosporangium</taxon>
    </lineage>
</organism>
<dbReference type="PANTHER" id="PTHR10201">
    <property type="entry name" value="MATRIX METALLOPROTEINASE"/>
    <property type="match status" value="1"/>
</dbReference>
<dbReference type="CDD" id="cd22954">
    <property type="entry name" value="PLL_lectin"/>
    <property type="match status" value="1"/>
</dbReference>
<keyword evidence="4" id="KW-0732">Signal</keyword>
<evidence type="ECO:0000256" key="2">
    <source>
        <dbReference type="ARBA" id="ARBA00022670"/>
    </source>
</evidence>
<comment type="caution">
    <text evidence="10">The sequence shown here is derived from an EMBL/GenBank/DDBJ whole genome shotgun (WGS) entry which is preliminary data.</text>
</comment>
<keyword evidence="6" id="KW-0862">Zinc</keyword>
<dbReference type="Gene3D" id="2.120.10.70">
    <property type="entry name" value="Fucose-specific lectin"/>
    <property type="match status" value="2"/>
</dbReference>
<dbReference type="Gene3D" id="3.40.390.10">
    <property type="entry name" value="Collagenase (Catalytic Domain)"/>
    <property type="match status" value="1"/>
</dbReference>
<dbReference type="GO" id="GO:0008270">
    <property type="term" value="F:zinc ion binding"/>
    <property type="evidence" value="ECO:0007669"/>
    <property type="project" value="InterPro"/>
</dbReference>
<dbReference type="SUPFAM" id="SSF55486">
    <property type="entry name" value="Metalloproteases ('zincins'), catalytic domain"/>
    <property type="match status" value="1"/>
</dbReference>
<dbReference type="GO" id="GO:0030198">
    <property type="term" value="P:extracellular matrix organization"/>
    <property type="evidence" value="ECO:0007669"/>
    <property type="project" value="TreeGrafter"/>
</dbReference>
<dbReference type="Proteomes" id="UP000606172">
    <property type="component" value="Unassembled WGS sequence"/>
</dbReference>
<dbReference type="SMART" id="SM00235">
    <property type="entry name" value="ZnMc"/>
    <property type="match status" value="1"/>
</dbReference>
<dbReference type="GO" id="GO:0006508">
    <property type="term" value="P:proteolysis"/>
    <property type="evidence" value="ECO:0007669"/>
    <property type="project" value="UniProtKB-KW"/>
</dbReference>
<dbReference type="Pfam" id="PF00413">
    <property type="entry name" value="Peptidase_M10"/>
    <property type="match status" value="1"/>
</dbReference>
<name>A0A919RJE3_9ACTN</name>
<evidence type="ECO:0000256" key="7">
    <source>
        <dbReference type="ARBA" id="ARBA00023049"/>
    </source>
</evidence>
<dbReference type="Pfam" id="PF26607">
    <property type="entry name" value="DUF8189"/>
    <property type="match status" value="1"/>
</dbReference>
<dbReference type="InterPro" id="IPR033739">
    <property type="entry name" value="M10A_MMP"/>
</dbReference>
<keyword evidence="11" id="KW-1185">Reference proteome</keyword>
<dbReference type="GO" id="GO:0004222">
    <property type="term" value="F:metalloendopeptidase activity"/>
    <property type="evidence" value="ECO:0007669"/>
    <property type="project" value="InterPro"/>
</dbReference>
<evidence type="ECO:0000256" key="3">
    <source>
        <dbReference type="ARBA" id="ARBA00022723"/>
    </source>
</evidence>
<dbReference type="InterPro" id="IPR001818">
    <property type="entry name" value="Pept_M10_metallopeptidase"/>
</dbReference>
<keyword evidence="2" id="KW-0645">Protease</keyword>
<keyword evidence="7" id="KW-0482">Metalloprotease</keyword>
<dbReference type="InterPro" id="IPR036365">
    <property type="entry name" value="PGBD-like_sf"/>
</dbReference>
<reference evidence="10" key="1">
    <citation type="submission" date="2021-01" db="EMBL/GenBank/DDBJ databases">
        <title>Whole genome shotgun sequence of Sinosporangium siamense NBRC 109515.</title>
        <authorList>
            <person name="Komaki H."/>
            <person name="Tamura T."/>
        </authorList>
    </citation>
    <scope>NUCLEOTIDE SEQUENCE</scope>
    <source>
        <strain evidence="10">NBRC 109515</strain>
    </source>
</reference>